<keyword evidence="2" id="KW-1185">Reference proteome</keyword>
<dbReference type="Proteomes" id="UP000008743">
    <property type="component" value="Unassembled WGS sequence"/>
</dbReference>
<accession>A0A0D2X436</accession>
<organism evidence="1 2">
    <name type="scientific">Capsaspora owczarzaki (strain ATCC 30864)</name>
    <dbReference type="NCBI Taxonomy" id="595528"/>
    <lineage>
        <taxon>Eukaryota</taxon>
        <taxon>Filasterea</taxon>
        <taxon>Capsaspora</taxon>
    </lineage>
</organism>
<name>A0A0D2X436_CAPO3</name>
<dbReference type="AlphaFoldDB" id="A0A0D2X436"/>
<sequence length="258" mass="28596">MSLPPTSPPPTMGAAPPPEWVAQNTQRAIRQLTTLDTEVARQYWSRGVRDVLITLHDVVELPRDLVALNLGEPVSHQPFIKHLHRQRAREYVQNLRKMLETGTSQLQLRGIIRALQPQVTMATPPRDPPSTLNSEILANLWPSDVFEVVDVFQSIFTPRLRDDITYFAVALGRSSGSLDYCLSAPLPPSELISLKVQRECVEAAQAMLQQVDQELLERGYVDVLPGSLFQISATPSAMVEQGMTSGMPLRIGTLGVVV</sequence>
<evidence type="ECO:0000313" key="1">
    <source>
        <dbReference type="EMBL" id="KJE95374.1"/>
    </source>
</evidence>
<protein>
    <submittedName>
        <fullName evidence="1">Uncharacterized protein</fullName>
    </submittedName>
</protein>
<dbReference type="EMBL" id="KE346369">
    <property type="protein sequence ID" value="KJE95374.1"/>
    <property type="molecule type" value="Genomic_DNA"/>
</dbReference>
<proteinExistence type="predicted"/>
<reference evidence="2" key="1">
    <citation type="submission" date="2011-02" db="EMBL/GenBank/DDBJ databases">
        <title>The Genome Sequence of Capsaspora owczarzaki ATCC 30864.</title>
        <authorList>
            <person name="Russ C."/>
            <person name="Cuomo C."/>
            <person name="Burger G."/>
            <person name="Gray M.W."/>
            <person name="Holland P.W.H."/>
            <person name="King N."/>
            <person name="Lang F.B.F."/>
            <person name="Roger A.J."/>
            <person name="Ruiz-Trillo I."/>
            <person name="Young S.K."/>
            <person name="Zeng Q."/>
            <person name="Gargeya S."/>
            <person name="Alvarado L."/>
            <person name="Berlin A."/>
            <person name="Chapman S.B."/>
            <person name="Chen Z."/>
            <person name="Freedman E."/>
            <person name="Gellesch M."/>
            <person name="Goldberg J."/>
            <person name="Griggs A."/>
            <person name="Gujja S."/>
            <person name="Heilman E."/>
            <person name="Heiman D."/>
            <person name="Howarth C."/>
            <person name="Mehta T."/>
            <person name="Neiman D."/>
            <person name="Pearson M."/>
            <person name="Roberts A."/>
            <person name="Saif S."/>
            <person name="Shea T."/>
            <person name="Shenoy N."/>
            <person name="Sisk P."/>
            <person name="Stolte C."/>
            <person name="Sykes S."/>
            <person name="White J."/>
            <person name="Yandava C."/>
            <person name="Haas B."/>
            <person name="Nusbaum C."/>
            <person name="Birren B."/>
        </authorList>
    </citation>
    <scope>NUCLEOTIDE SEQUENCE</scope>
    <source>
        <strain evidence="2">ATCC 30864</strain>
    </source>
</reference>
<evidence type="ECO:0000313" key="2">
    <source>
        <dbReference type="Proteomes" id="UP000008743"/>
    </source>
</evidence>
<gene>
    <name evidence="1" type="ORF">CAOG_005827</name>
</gene>
<dbReference type="InParanoid" id="A0A0D2X436"/>